<keyword evidence="8 15" id="KW-0675">Receptor</keyword>
<keyword evidence="16" id="KW-1185">Reference proteome</keyword>
<dbReference type="GO" id="GO:0044718">
    <property type="term" value="P:siderophore transmembrane transport"/>
    <property type="evidence" value="ECO:0007669"/>
    <property type="project" value="TreeGrafter"/>
</dbReference>
<evidence type="ECO:0000256" key="12">
    <source>
        <dbReference type="SAM" id="SignalP"/>
    </source>
</evidence>
<dbReference type="InterPro" id="IPR036942">
    <property type="entry name" value="Beta-barrel_TonB_sf"/>
</dbReference>
<dbReference type="InterPro" id="IPR000531">
    <property type="entry name" value="Beta-barrel_TonB"/>
</dbReference>
<evidence type="ECO:0000256" key="2">
    <source>
        <dbReference type="ARBA" id="ARBA00022448"/>
    </source>
</evidence>
<dbReference type="AlphaFoldDB" id="A0A176TDN5"/>
<dbReference type="InterPro" id="IPR037066">
    <property type="entry name" value="Plug_dom_sf"/>
</dbReference>
<sequence length="802" mass="90488">MIKKITFIFFLLLLNYTTSAQVLTVLNKETKEPLEQVTIFNKLTNNYVTTNGEGQADISDFKYAETLEVRFLGFKTKIKSYEAFKQNNFLVHLTPTILRIDEIVISATKWKQKTSDLATKVSVISPQAVGLMNTQTAADLLTVSGKVFMQKSQQGGGSPLIRGFATNRLLYTIDGVRMNNAIFRAGNIQNVISLDPFTIEETEIIFGPGSVIYGSDAIGAVMSFKTLSPSLSLDDETLITGNAFTRFSSANEEKTYHADFNLGYKKWAFVTSLSYNDYGDLRMGSNGPEEYLRNVYVERQNNEDIVITNKNPKIQTPSGYTQTNLMQKVRFKPNEKWNFEYGFHLSETSSYARYDRHLRTKDGNPRYGEWSYGPQKWMMNNFEINKKGSNSFYDDVTLRLTYQKFDESRISRDFNDNERETRTERVDAYSTNLDFSKSLSGKSKLFYGTEYVFNDVNSKGVNTDVDTNISQTGPSRYPDSNWSSLGIYVSNQYNYSKKWVLQSGLRYNFYSLNATFDTTFYPFPFTEANLNDGALTGSLGLVFRPEEDWLLSTNFSTAFRSPNVDDVGKIFDSEPGSVVVPNPDLKAEYAYNTDISIAKTFGDYLKIEVTGFYTNLKDAMVIRDFTLNGETEIMYDGELSNVQAVQNAANANVYGFQTGFEAELGSGIGFSSTLSYQKGEEELDNGDISPSRHAAPWFGSTRLTYNASKLKAQLYADYSGSVAYEDMPESEIAKDYIYAIDANGNPYSPSYITLNLKTSYRFTDNLLISTGLENITDKRYRPYSSGIASPGRNFVISLKANI</sequence>
<dbReference type="InterPro" id="IPR039426">
    <property type="entry name" value="TonB-dep_rcpt-like"/>
</dbReference>
<dbReference type="PANTHER" id="PTHR30069">
    <property type="entry name" value="TONB-DEPENDENT OUTER MEMBRANE RECEPTOR"/>
    <property type="match status" value="1"/>
</dbReference>
<feature type="domain" description="TonB-dependent receptor-like beta-barrel" evidence="13">
    <location>
        <begin position="354"/>
        <end position="775"/>
    </location>
</feature>
<keyword evidence="6 11" id="KW-0798">TonB box</keyword>
<dbReference type="PANTHER" id="PTHR30069:SF29">
    <property type="entry name" value="HEMOGLOBIN AND HEMOGLOBIN-HAPTOGLOBIN-BINDING PROTEIN 1-RELATED"/>
    <property type="match status" value="1"/>
</dbReference>
<feature type="chain" id="PRO_5008049819" evidence="12">
    <location>
        <begin position="21"/>
        <end position="802"/>
    </location>
</feature>
<evidence type="ECO:0000256" key="6">
    <source>
        <dbReference type="ARBA" id="ARBA00023077"/>
    </source>
</evidence>
<evidence type="ECO:0000256" key="3">
    <source>
        <dbReference type="ARBA" id="ARBA00022452"/>
    </source>
</evidence>
<dbReference type="Pfam" id="PF00593">
    <property type="entry name" value="TonB_dep_Rec_b-barrel"/>
    <property type="match status" value="1"/>
</dbReference>
<evidence type="ECO:0000256" key="9">
    <source>
        <dbReference type="ARBA" id="ARBA00023237"/>
    </source>
</evidence>
<dbReference type="Pfam" id="PF13715">
    <property type="entry name" value="CarbopepD_reg_2"/>
    <property type="match status" value="1"/>
</dbReference>
<comment type="subcellular location">
    <subcellularLocation>
        <location evidence="1 10">Cell outer membrane</location>
        <topology evidence="1 10">Multi-pass membrane protein</topology>
    </subcellularLocation>
</comment>
<reference evidence="15 16" key="1">
    <citation type="submission" date="2016-02" db="EMBL/GenBank/DDBJ databases">
        <title>Draft genome sequence of Polaribacter atrinae KACC17473.</title>
        <authorList>
            <person name="Shin S.-K."/>
            <person name="Yi H."/>
        </authorList>
    </citation>
    <scope>NUCLEOTIDE SEQUENCE [LARGE SCALE GENOMIC DNA]</scope>
    <source>
        <strain evidence="15 16">KACC 17473</strain>
    </source>
</reference>
<feature type="domain" description="TonB-dependent receptor plug" evidence="14">
    <location>
        <begin position="115"/>
        <end position="221"/>
    </location>
</feature>
<comment type="caution">
    <text evidence="15">The sequence shown here is derived from an EMBL/GenBank/DDBJ whole genome shotgun (WGS) entry which is preliminary data.</text>
</comment>
<dbReference type="RefSeq" id="WP_068448701.1">
    <property type="nucleotide sequence ID" value="NZ_CANKUV010000001.1"/>
</dbReference>
<evidence type="ECO:0000259" key="13">
    <source>
        <dbReference type="Pfam" id="PF00593"/>
    </source>
</evidence>
<dbReference type="InterPro" id="IPR012910">
    <property type="entry name" value="Plug_dom"/>
</dbReference>
<dbReference type="SUPFAM" id="SSF56935">
    <property type="entry name" value="Porins"/>
    <property type="match status" value="1"/>
</dbReference>
<evidence type="ECO:0000256" key="8">
    <source>
        <dbReference type="ARBA" id="ARBA00023170"/>
    </source>
</evidence>
<evidence type="ECO:0000313" key="16">
    <source>
        <dbReference type="Proteomes" id="UP000076923"/>
    </source>
</evidence>
<organism evidence="15 16">
    <name type="scientific">Polaribacter atrinae</name>
    <dbReference type="NCBI Taxonomy" id="1333662"/>
    <lineage>
        <taxon>Bacteria</taxon>
        <taxon>Pseudomonadati</taxon>
        <taxon>Bacteroidota</taxon>
        <taxon>Flavobacteriia</taxon>
        <taxon>Flavobacteriales</taxon>
        <taxon>Flavobacteriaceae</taxon>
    </lineage>
</organism>
<dbReference type="Gene3D" id="2.40.170.20">
    <property type="entry name" value="TonB-dependent receptor, beta-barrel domain"/>
    <property type="match status" value="1"/>
</dbReference>
<keyword evidence="4 10" id="KW-0812">Transmembrane</keyword>
<dbReference type="Gene3D" id="2.170.130.10">
    <property type="entry name" value="TonB-dependent receptor, plug domain"/>
    <property type="match status" value="1"/>
</dbReference>
<dbReference type="Pfam" id="PF07715">
    <property type="entry name" value="Plug"/>
    <property type="match status" value="1"/>
</dbReference>
<dbReference type="EMBL" id="LVWE01000010">
    <property type="protein sequence ID" value="OAD45741.1"/>
    <property type="molecule type" value="Genomic_DNA"/>
</dbReference>
<feature type="signal peptide" evidence="12">
    <location>
        <begin position="1"/>
        <end position="20"/>
    </location>
</feature>
<comment type="similarity">
    <text evidence="10 11">Belongs to the TonB-dependent receptor family.</text>
</comment>
<evidence type="ECO:0000256" key="5">
    <source>
        <dbReference type="ARBA" id="ARBA00022729"/>
    </source>
</evidence>
<evidence type="ECO:0000256" key="4">
    <source>
        <dbReference type="ARBA" id="ARBA00022692"/>
    </source>
</evidence>
<dbReference type="GO" id="GO:0015344">
    <property type="term" value="F:siderophore uptake transmembrane transporter activity"/>
    <property type="evidence" value="ECO:0007669"/>
    <property type="project" value="TreeGrafter"/>
</dbReference>
<evidence type="ECO:0000313" key="15">
    <source>
        <dbReference type="EMBL" id="OAD45741.1"/>
    </source>
</evidence>
<protein>
    <submittedName>
        <fullName evidence="15">TonB-dependent receptor</fullName>
    </submittedName>
</protein>
<gene>
    <name evidence="15" type="ORF">LPB303_05490</name>
</gene>
<name>A0A176TDN5_9FLAO</name>
<evidence type="ECO:0000256" key="7">
    <source>
        <dbReference type="ARBA" id="ARBA00023136"/>
    </source>
</evidence>
<evidence type="ECO:0000256" key="11">
    <source>
        <dbReference type="RuleBase" id="RU003357"/>
    </source>
</evidence>
<keyword evidence="7 10" id="KW-0472">Membrane</keyword>
<evidence type="ECO:0000256" key="10">
    <source>
        <dbReference type="PROSITE-ProRule" id="PRU01360"/>
    </source>
</evidence>
<dbReference type="OrthoDB" id="9764669at2"/>
<dbReference type="GO" id="GO:0009279">
    <property type="term" value="C:cell outer membrane"/>
    <property type="evidence" value="ECO:0007669"/>
    <property type="project" value="UniProtKB-SubCell"/>
</dbReference>
<proteinExistence type="inferred from homology"/>
<evidence type="ECO:0000259" key="14">
    <source>
        <dbReference type="Pfam" id="PF07715"/>
    </source>
</evidence>
<keyword evidence="2 10" id="KW-0813">Transport</keyword>
<dbReference type="PROSITE" id="PS52016">
    <property type="entry name" value="TONB_DEPENDENT_REC_3"/>
    <property type="match status" value="1"/>
</dbReference>
<accession>A0A176TDN5</accession>
<keyword evidence="5 12" id="KW-0732">Signal</keyword>
<dbReference type="STRING" id="1333662.LPB303_05490"/>
<keyword evidence="3 10" id="KW-1134">Transmembrane beta strand</keyword>
<evidence type="ECO:0000256" key="1">
    <source>
        <dbReference type="ARBA" id="ARBA00004571"/>
    </source>
</evidence>
<dbReference type="Proteomes" id="UP000076923">
    <property type="component" value="Unassembled WGS sequence"/>
</dbReference>
<keyword evidence="9 10" id="KW-0998">Cell outer membrane</keyword>